<dbReference type="PANTHER" id="PTHR28076:SF1">
    <property type="entry name" value="PROSPORE MEMBRANE ADAPTER PROTEIN SPO71"/>
    <property type="match status" value="1"/>
</dbReference>
<organism evidence="2 3">
    <name type="scientific">Saitozyma podzolica</name>
    <dbReference type="NCBI Taxonomy" id="1890683"/>
    <lineage>
        <taxon>Eukaryota</taxon>
        <taxon>Fungi</taxon>
        <taxon>Dikarya</taxon>
        <taxon>Basidiomycota</taxon>
        <taxon>Agaricomycotina</taxon>
        <taxon>Tremellomycetes</taxon>
        <taxon>Tremellales</taxon>
        <taxon>Trimorphomycetaceae</taxon>
        <taxon>Saitozyma</taxon>
    </lineage>
</organism>
<dbReference type="PANTHER" id="PTHR28076">
    <property type="entry name" value="SPORULATION-SPECIFIC PROTEIN 71"/>
    <property type="match status" value="1"/>
</dbReference>
<dbReference type="Gene3D" id="2.30.29.30">
    <property type="entry name" value="Pleckstrin-homology domain (PH domain)/Phosphotyrosine-binding domain (PTB)"/>
    <property type="match status" value="1"/>
</dbReference>
<gene>
    <name evidence="2" type="ORF">EHS25_005679</name>
</gene>
<dbReference type="OrthoDB" id="5579281at2759"/>
<accession>A0A427XVV3</accession>
<evidence type="ECO:0000313" key="2">
    <source>
        <dbReference type="EMBL" id="RSH82970.1"/>
    </source>
</evidence>
<dbReference type="Pfam" id="PF15404">
    <property type="entry name" value="PH_4"/>
    <property type="match status" value="1"/>
</dbReference>
<proteinExistence type="predicted"/>
<sequence>MDWIDVRVPALSTTIRLRLPEDEEVGGKLVRKAFNPTITLRTCWELMSKAVEVDELLGQDSGITGRTFDMIKLGWRGIDSTLDWVERYPKILQLRPELHQPNVLRLEDGTRLEEPPGIEGYLTIRNPSTTARGHVYVSTHDAPHREGSTPTDLFPDLHKTFLDKEHRRVASFIESSVGCIDFRSITSVSLSSDDKEAAERHRQKKIDRCFDVFTAYGESFLLEAHSRDDAKEWVDYLKRLVAYWKRRCCLATRQLMDAMELQGDEGHLGIPYDRVLSDIWDWCVVRGCRSVCTSGRLYMKKGKWDRFRSRLIVLSGGCLIAFKMSSKRAFHPRKEAYPLFAAYVYSGVLAEDELHNSVEDGAFNSKARVYPDGFQSCDGAENTTMVVRLVAKPGTWGKKRSQPWEAIGRDVHPPPLSKNPPLLLIFQARSKVRSASMQPGIGCGADDGILSLKGTDGVWAINAEMERQARAHVQQEEAFRNMGNKARQGGVELKAGFASHRSMGRGHAFVVVLRLKAANSGPQQAEGVLPDWEYTPPVITGFQSSRASLVSVSIIPPPDNTRVLNGRSDRVPSAFLPGYRS</sequence>
<dbReference type="InterPro" id="IPR039486">
    <property type="entry name" value="Mug56/Spo71_PH"/>
</dbReference>
<dbReference type="GO" id="GO:1902657">
    <property type="term" value="P:protein localization to prospore membrane"/>
    <property type="evidence" value="ECO:0007669"/>
    <property type="project" value="InterPro"/>
</dbReference>
<dbReference type="SUPFAM" id="SSF50729">
    <property type="entry name" value="PH domain-like"/>
    <property type="match status" value="1"/>
</dbReference>
<feature type="domain" description="PH" evidence="1">
    <location>
        <begin position="180"/>
        <end position="242"/>
    </location>
</feature>
<dbReference type="Proteomes" id="UP000279259">
    <property type="component" value="Unassembled WGS sequence"/>
</dbReference>
<protein>
    <recommendedName>
        <fullName evidence="1">PH domain-containing protein</fullName>
    </recommendedName>
</protein>
<dbReference type="PROSITE" id="PS50003">
    <property type="entry name" value="PH_DOMAIN"/>
    <property type="match status" value="1"/>
</dbReference>
<evidence type="ECO:0000313" key="3">
    <source>
        <dbReference type="Proteomes" id="UP000279259"/>
    </source>
</evidence>
<dbReference type="InterPro" id="IPR001849">
    <property type="entry name" value="PH_domain"/>
</dbReference>
<name>A0A427XVV3_9TREE</name>
<dbReference type="AlphaFoldDB" id="A0A427XVV3"/>
<comment type="caution">
    <text evidence="2">The sequence shown here is derived from an EMBL/GenBank/DDBJ whole genome shotgun (WGS) entry which is preliminary data.</text>
</comment>
<dbReference type="InterPro" id="IPR040345">
    <property type="entry name" value="Mug56/Spo71"/>
</dbReference>
<dbReference type="STRING" id="1890683.A0A427XVV3"/>
<dbReference type="InterPro" id="IPR011993">
    <property type="entry name" value="PH-like_dom_sf"/>
</dbReference>
<keyword evidence="3" id="KW-1185">Reference proteome</keyword>
<reference evidence="2 3" key="1">
    <citation type="submission" date="2018-11" db="EMBL/GenBank/DDBJ databases">
        <title>Genome sequence of Saitozyma podzolica DSM 27192.</title>
        <authorList>
            <person name="Aliyu H."/>
            <person name="Gorte O."/>
            <person name="Ochsenreither K."/>
        </authorList>
    </citation>
    <scope>NUCLEOTIDE SEQUENCE [LARGE SCALE GENOMIC DNA]</scope>
    <source>
        <strain evidence="2 3">DSM 27192</strain>
    </source>
</reference>
<evidence type="ECO:0000259" key="1">
    <source>
        <dbReference type="PROSITE" id="PS50003"/>
    </source>
</evidence>
<dbReference type="EMBL" id="RSCD01000025">
    <property type="protein sequence ID" value="RSH82970.1"/>
    <property type="molecule type" value="Genomic_DNA"/>
</dbReference>